<sequence length="839" mass="100800">MNSIEKIKKPSNRNSIPSIIISDYDENKIKEIKVKYLKLARLDKITIQDMEIRDNIVEFKKILLNGIEHTIKDNQKIEFDNYEITAYVRASKQRRDGKITQAKYVVTITDKYLRDNEKEKRFKSTERELPNDTLLMRYKQISGFDTLTSKDIYKIKRYIDFKNEMLFYFQFIEEFFSPLLPKGTNFYSLNIEQNKDKVVKYIVYRLNDDFKNQSLNQFIKKTDTIKYDFLKIQKILSDFRHALAHFDFDFIQKFFDDELDKNRFDISTISLIKTMLQEKEEKYYQEKNNYIEDSDTLTLFDEKESNFSKIHNFYIKISQKKPAFNKLINSFLSKDGVPNEELKSYLATKKIDFFEDIHSNKEYKKIYIKHKNLVVEKQKEESQEKPNGQKLKNYNDELQKLKDEMNKITKQNSLNRLEVKLRLAFGFIANEYNYNFKNFNDKFTLDVKKEQKIKVFKNSSNEKLKEYFESTFIEKRFFHFCVKFFNKKTKKEETKQKNIFNLIENETLEELVKESPLLQIITLLYLFIPKELQGEFVGFILKIYHHTKNITNDTKEDEKSIEDTQNSFSLKLKILAKNLRGLQLFNYSLSHNTLYNTKEHFFYEKGNRWQSVYKSLEISHNQDEFDIHLVIPVIKYYINLNKLIGDFEIYALLTYADKNSITEKLSDITKRDDLKFRGYYNFSTLLFKTFMINTNYEQNQKSTQYIKQTRNDIAHQNIENMLKAFENNEIFAQREEIVNYLQKEHKMQEILHYNPINDFTMKTVQYLKSLNIHSQKESKIADIHKKESLVPNDYYLIYKLKVIELLKQKVIEAIGETKDEEKIKNAIAKEEQIKKGYNK</sequence>
<evidence type="ECO:0000313" key="2">
    <source>
        <dbReference type="EMBL" id="PKI80569.1"/>
    </source>
</evidence>
<dbReference type="NCBIfam" id="NF038193">
    <property type="entry name" value="VI_Cas13c"/>
    <property type="match status" value="2"/>
</dbReference>
<accession>A0A2N1J1X7</accession>
<reference evidence="2 3" key="1">
    <citation type="submission" date="2017-09" db="EMBL/GenBank/DDBJ databases">
        <title>Genomics of the genus Arcobacter.</title>
        <authorList>
            <person name="Perez-Cataluna A."/>
            <person name="Figueras M.J."/>
            <person name="Salas-Masso N."/>
        </authorList>
    </citation>
    <scope>NUCLEOTIDE SEQUENCE [LARGE SCALE GENOMIC DNA]</scope>
    <source>
        <strain evidence="2 3">DSM 18005</strain>
    </source>
</reference>
<proteinExistence type="predicted"/>
<evidence type="ECO:0000256" key="1">
    <source>
        <dbReference type="SAM" id="Coils"/>
    </source>
</evidence>
<dbReference type="AlphaFoldDB" id="A0A2N1J1X7"/>
<name>A0A2N1J1X7_9BACT</name>
<feature type="coiled-coil region" evidence="1">
    <location>
        <begin position="391"/>
        <end position="418"/>
    </location>
</feature>
<dbReference type="KEGG" id="ahs:AHALO_1720"/>
<keyword evidence="1" id="KW-0175">Coiled coil</keyword>
<comment type="caution">
    <text evidence="2">The sequence shown here is derived from an EMBL/GenBank/DDBJ whole genome shotgun (WGS) entry which is preliminary data.</text>
</comment>
<keyword evidence="3" id="KW-1185">Reference proteome</keyword>
<gene>
    <name evidence="2" type="ORF">CP960_08445</name>
</gene>
<dbReference type="Proteomes" id="UP000233248">
    <property type="component" value="Unassembled WGS sequence"/>
</dbReference>
<dbReference type="EMBL" id="NXIF01000032">
    <property type="protein sequence ID" value="PKI80569.1"/>
    <property type="molecule type" value="Genomic_DNA"/>
</dbReference>
<dbReference type="RefSeq" id="WP_101184979.1">
    <property type="nucleotide sequence ID" value="NZ_CP031218.1"/>
</dbReference>
<organism evidence="2 3">
    <name type="scientific">Malaciobacter halophilus</name>
    <dbReference type="NCBI Taxonomy" id="197482"/>
    <lineage>
        <taxon>Bacteria</taxon>
        <taxon>Pseudomonadati</taxon>
        <taxon>Campylobacterota</taxon>
        <taxon>Epsilonproteobacteria</taxon>
        <taxon>Campylobacterales</taxon>
        <taxon>Arcobacteraceae</taxon>
        <taxon>Malaciobacter</taxon>
    </lineage>
</organism>
<protein>
    <submittedName>
        <fullName evidence="2">Uncharacterized protein</fullName>
    </submittedName>
</protein>
<evidence type="ECO:0000313" key="3">
    <source>
        <dbReference type="Proteomes" id="UP000233248"/>
    </source>
</evidence>